<dbReference type="OrthoDB" id="2486372at2759"/>
<organism evidence="2 3">
    <name type="scientific">Dentiscutata erythropus</name>
    <dbReference type="NCBI Taxonomy" id="1348616"/>
    <lineage>
        <taxon>Eukaryota</taxon>
        <taxon>Fungi</taxon>
        <taxon>Fungi incertae sedis</taxon>
        <taxon>Mucoromycota</taxon>
        <taxon>Glomeromycotina</taxon>
        <taxon>Glomeromycetes</taxon>
        <taxon>Diversisporales</taxon>
        <taxon>Gigasporaceae</taxon>
        <taxon>Dentiscutata</taxon>
    </lineage>
</organism>
<keyword evidence="1" id="KW-1133">Transmembrane helix</keyword>
<proteinExistence type="predicted"/>
<name>A0A9N9AZ93_9GLOM</name>
<keyword evidence="3" id="KW-1185">Reference proteome</keyword>
<keyword evidence="1" id="KW-0472">Membrane</keyword>
<accession>A0A9N9AZ93</accession>
<evidence type="ECO:0000313" key="3">
    <source>
        <dbReference type="Proteomes" id="UP000789405"/>
    </source>
</evidence>
<evidence type="ECO:0000313" key="2">
    <source>
        <dbReference type="EMBL" id="CAG8549076.1"/>
    </source>
</evidence>
<comment type="caution">
    <text evidence="2">The sequence shown here is derived from an EMBL/GenBank/DDBJ whole genome shotgun (WGS) entry which is preliminary data.</text>
</comment>
<keyword evidence="1" id="KW-0812">Transmembrane</keyword>
<dbReference type="EMBL" id="CAJVPY010002116">
    <property type="protein sequence ID" value="CAG8549076.1"/>
    <property type="molecule type" value="Genomic_DNA"/>
</dbReference>
<feature type="transmembrane region" description="Helical" evidence="1">
    <location>
        <begin position="62"/>
        <end position="82"/>
    </location>
</feature>
<reference evidence="2" key="1">
    <citation type="submission" date="2021-06" db="EMBL/GenBank/DDBJ databases">
        <authorList>
            <person name="Kallberg Y."/>
            <person name="Tangrot J."/>
            <person name="Rosling A."/>
        </authorList>
    </citation>
    <scope>NUCLEOTIDE SEQUENCE</scope>
    <source>
        <strain evidence="2">MA453B</strain>
    </source>
</reference>
<protein>
    <submittedName>
        <fullName evidence="2">28318_t:CDS:1</fullName>
    </submittedName>
</protein>
<evidence type="ECO:0000256" key="1">
    <source>
        <dbReference type="SAM" id="Phobius"/>
    </source>
</evidence>
<dbReference type="Proteomes" id="UP000789405">
    <property type="component" value="Unassembled WGS sequence"/>
</dbReference>
<feature type="transmembrane region" description="Helical" evidence="1">
    <location>
        <begin position="21"/>
        <end position="42"/>
    </location>
</feature>
<gene>
    <name evidence="2" type="ORF">DERYTH_LOCUS5176</name>
</gene>
<sequence length="95" mass="10270">MLSSFSCDFTIGAVITRVIGCFFSFSCDFAVGAIVTGAFLLLDMISLLEPSLGFLFRFGLEIAVFGCDFAIRAVITGAFLLLDMISSLEPLLGYY</sequence>
<dbReference type="AlphaFoldDB" id="A0A9N9AZ93"/>